<feature type="region of interest" description="Disordered" evidence="1">
    <location>
        <begin position="1"/>
        <end position="36"/>
    </location>
</feature>
<dbReference type="EMBL" id="LXQA010353874">
    <property type="protein sequence ID" value="MCI46185.1"/>
    <property type="molecule type" value="Genomic_DNA"/>
</dbReference>
<proteinExistence type="predicted"/>
<evidence type="ECO:0000313" key="3">
    <source>
        <dbReference type="Proteomes" id="UP000265520"/>
    </source>
</evidence>
<feature type="non-terminal residue" evidence="2">
    <location>
        <position position="1"/>
    </location>
</feature>
<dbReference type="Proteomes" id="UP000265520">
    <property type="component" value="Unassembled WGS sequence"/>
</dbReference>
<feature type="compositionally biased region" description="Basic and acidic residues" evidence="1">
    <location>
        <begin position="11"/>
        <end position="20"/>
    </location>
</feature>
<accession>A0A392SE68</accession>
<reference evidence="2 3" key="1">
    <citation type="journal article" date="2018" name="Front. Plant Sci.">
        <title>Red Clover (Trifolium pratense) and Zigzag Clover (T. medium) - A Picture of Genomic Similarities and Differences.</title>
        <authorList>
            <person name="Dluhosova J."/>
            <person name="Istvanek J."/>
            <person name="Nedelnik J."/>
            <person name="Repkova J."/>
        </authorList>
    </citation>
    <scope>NUCLEOTIDE SEQUENCE [LARGE SCALE GENOMIC DNA]</scope>
    <source>
        <strain evidence="3">cv. 10/8</strain>
        <tissue evidence="2">Leaf</tissue>
    </source>
</reference>
<evidence type="ECO:0000256" key="1">
    <source>
        <dbReference type="SAM" id="MobiDB-lite"/>
    </source>
</evidence>
<protein>
    <submittedName>
        <fullName evidence="2">Uncharacterized protein</fullName>
    </submittedName>
</protein>
<name>A0A392SE68_9FABA</name>
<keyword evidence="3" id="KW-1185">Reference proteome</keyword>
<evidence type="ECO:0000313" key="2">
    <source>
        <dbReference type="EMBL" id="MCI46185.1"/>
    </source>
</evidence>
<dbReference type="AlphaFoldDB" id="A0A392SE68"/>
<sequence>QEDAPWSISPLKDDDDKAIPVDESEDSDGDAKAVVR</sequence>
<organism evidence="2 3">
    <name type="scientific">Trifolium medium</name>
    <dbReference type="NCBI Taxonomy" id="97028"/>
    <lineage>
        <taxon>Eukaryota</taxon>
        <taxon>Viridiplantae</taxon>
        <taxon>Streptophyta</taxon>
        <taxon>Embryophyta</taxon>
        <taxon>Tracheophyta</taxon>
        <taxon>Spermatophyta</taxon>
        <taxon>Magnoliopsida</taxon>
        <taxon>eudicotyledons</taxon>
        <taxon>Gunneridae</taxon>
        <taxon>Pentapetalae</taxon>
        <taxon>rosids</taxon>
        <taxon>fabids</taxon>
        <taxon>Fabales</taxon>
        <taxon>Fabaceae</taxon>
        <taxon>Papilionoideae</taxon>
        <taxon>50 kb inversion clade</taxon>
        <taxon>NPAAA clade</taxon>
        <taxon>Hologalegina</taxon>
        <taxon>IRL clade</taxon>
        <taxon>Trifolieae</taxon>
        <taxon>Trifolium</taxon>
    </lineage>
</organism>
<comment type="caution">
    <text evidence="2">The sequence shown here is derived from an EMBL/GenBank/DDBJ whole genome shotgun (WGS) entry which is preliminary data.</text>
</comment>